<dbReference type="KEGG" id="vei:Veis_3787"/>
<dbReference type="EMBL" id="CP000542">
    <property type="protein sequence ID" value="ABM59499.1"/>
    <property type="molecule type" value="Genomic_DNA"/>
</dbReference>
<reference evidence="2" key="1">
    <citation type="submission" date="2006-12" db="EMBL/GenBank/DDBJ databases">
        <title>Complete sequence of chromosome 1 of Verminephrobacter eiseniae EF01-2.</title>
        <authorList>
            <person name="Copeland A."/>
            <person name="Lucas S."/>
            <person name="Lapidus A."/>
            <person name="Barry K."/>
            <person name="Detter J.C."/>
            <person name="Glavina del Rio T."/>
            <person name="Dalin E."/>
            <person name="Tice H."/>
            <person name="Pitluck S."/>
            <person name="Chertkov O."/>
            <person name="Brettin T."/>
            <person name="Bruce D."/>
            <person name="Han C."/>
            <person name="Tapia R."/>
            <person name="Gilna P."/>
            <person name="Schmutz J."/>
            <person name="Larimer F."/>
            <person name="Land M."/>
            <person name="Hauser L."/>
            <person name="Kyrpides N."/>
            <person name="Kim E."/>
            <person name="Stahl D."/>
            <person name="Richardson P."/>
        </authorList>
    </citation>
    <scope>NUCLEOTIDE SEQUENCE [LARGE SCALE GENOMIC DNA]</scope>
    <source>
        <strain evidence="2">EF01-2</strain>
    </source>
</reference>
<sequence length="135" mass="14312">MEAAVYLRHRECRAEPQVPGLVPGLIPGLIPGLVPGLVRGLGLTPRGPRARLWRIDAPKKCRTGASGGRNAPMGANGRANASAGLVSRHRSSVGLRWPSKRIAALHRLPIQLGMGCAMRLALRSDGCAQPTTSDR</sequence>
<dbReference type="STRING" id="391735.Veis_3787"/>
<dbReference type="HOGENOM" id="CLU_1884900_0_0_4"/>
<gene>
    <name evidence="1" type="ordered locus">Veis_3787</name>
</gene>
<name>A1WPE2_VEREI</name>
<dbReference type="AlphaFoldDB" id="A1WPE2"/>
<dbReference type="Proteomes" id="UP000000374">
    <property type="component" value="Chromosome"/>
</dbReference>
<evidence type="ECO:0000313" key="1">
    <source>
        <dbReference type="EMBL" id="ABM59499.1"/>
    </source>
</evidence>
<accession>A1WPE2</accession>
<proteinExistence type="predicted"/>
<evidence type="ECO:0000313" key="2">
    <source>
        <dbReference type="Proteomes" id="UP000000374"/>
    </source>
</evidence>
<dbReference type="eggNOG" id="COG3386">
    <property type="taxonomic scope" value="Bacteria"/>
</dbReference>
<organism evidence="1 2">
    <name type="scientific">Verminephrobacter eiseniae (strain EF01-2)</name>
    <dbReference type="NCBI Taxonomy" id="391735"/>
    <lineage>
        <taxon>Bacteria</taxon>
        <taxon>Pseudomonadati</taxon>
        <taxon>Pseudomonadota</taxon>
        <taxon>Betaproteobacteria</taxon>
        <taxon>Burkholderiales</taxon>
        <taxon>Comamonadaceae</taxon>
        <taxon>Verminephrobacter</taxon>
    </lineage>
</organism>
<keyword evidence="2" id="KW-1185">Reference proteome</keyword>
<protein>
    <submittedName>
        <fullName evidence="1">Uncharacterized protein</fullName>
    </submittedName>
</protein>